<keyword evidence="1" id="KW-1133">Transmembrane helix</keyword>
<dbReference type="Proteomes" id="UP000516439">
    <property type="component" value="Chromosome"/>
</dbReference>
<feature type="transmembrane region" description="Helical" evidence="1">
    <location>
        <begin position="60"/>
        <end position="79"/>
    </location>
</feature>
<evidence type="ECO:0000256" key="1">
    <source>
        <dbReference type="SAM" id="Phobius"/>
    </source>
</evidence>
<evidence type="ECO:0000313" key="2">
    <source>
        <dbReference type="EMBL" id="QNR83599.1"/>
    </source>
</evidence>
<name>A0ABX6TDM9_9SPHI</name>
<protein>
    <submittedName>
        <fullName evidence="2">Uncharacterized protein</fullName>
    </submittedName>
</protein>
<reference evidence="2 3" key="1">
    <citation type="submission" date="2020-09" db="EMBL/GenBank/DDBJ databases">
        <title>Pedobacter sp. SW-16 isolated from soil near Yeocheon.</title>
        <authorList>
            <person name="Im H.S."/>
            <person name="Joung Y."/>
            <person name="Lee S.-S."/>
        </authorList>
    </citation>
    <scope>NUCLEOTIDE SEQUENCE [LARGE SCALE GENOMIC DNA]</scope>
    <source>
        <strain evidence="2 3">SW-16</strain>
    </source>
</reference>
<proteinExistence type="predicted"/>
<accession>A0ABX6TDM9</accession>
<gene>
    <name evidence="2" type="ORF">H9N25_16810</name>
</gene>
<dbReference type="RefSeq" id="WP_190326622.1">
    <property type="nucleotide sequence ID" value="NZ_CP061171.1"/>
</dbReference>
<dbReference type="EMBL" id="CP061171">
    <property type="protein sequence ID" value="QNR83599.1"/>
    <property type="molecule type" value="Genomic_DNA"/>
</dbReference>
<evidence type="ECO:0000313" key="3">
    <source>
        <dbReference type="Proteomes" id="UP000516439"/>
    </source>
</evidence>
<sequence>MNPFSITLVALWAYPILSLIFFALTKNKPKTRQWVVKISIILTVLTTLALVFKLSTISIMVNWLLVSGFYLYLSLILWWSQFQPNKFLKIIGTLLMISTFGIGYLSGTLGILGVGFIVADFEADAEKKLSDDIIYRERSIGNAISDYRGTRVEIYKTVAWLPVFEYRITQKEYYNVITYPNEIKVNYEPNKHIIHLSAHIFSLKNGGREKWSDSIKLK</sequence>
<keyword evidence="3" id="KW-1185">Reference proteome</keyword>
<feature type="transmembrane region" description="Helical" evidence="1">
    <location>
        <begin position="6"/>
        <end position="25"/>
    </location>
</feature>
<feature type="transmembrane region" description="Helical" evidence="1">
    <location>
        <begin position="34"/>
        <end position="54"/>
    </location>
</feature>
<keyword evidence="1" id="KW-0472">Membrane</keyword>
<feature type="transmembrane region" description="Helical" evidence="1">
    <location>
        <begin position="91"/>
        <end position="119"/>
    </location>
</feature>
<organism evidence="2 3">
    <name type="scientific">Pedobacter riviphilus</name>
    <dbReference type="NCBI Taxonomy" id="2766984"/>
    <lineage>
        <taxon>Bacteria</taxon>
        <taxon>Pseudomonadati</taxon>
        <taxon>Bacteroidota</taxon>
        <taxon>Sphingobacteriia</taxon>
        <taxon>Sphingobacteriales</taxon>
        <taxon>Sphingobacteriaceae</taxon>
        <taxon>Pedobacter</taxon>
    </lineage>
</organism>
<keyword evidence="1" id="KW-0812">Transmembrane</keyword>